<feature type="domain" description="Suppressor of forked" evidence="14">
    <location>
        <begin position="4"/>
        <end position="310"/>
    </location>
</feature>
<evidence type="ECO:0000256" key="8">
    <source>
        <dbReference type="ARBA" id="ARBA00022989"/>
    </source>
</evidence>
<dbReference type="Proteomes" id="UP000712600">
    <property type="component" value="Unassembled WGS sequence"/>
</dbReference>
<feature type="transmembrane region" description="Helical" evidence="13">
    <location>
        <begin position="578"/>
        <end position="601"/>
    </location>
</feature>
<dbReference type="PANTHER" id="PTHR31942:SF54">
    <property type="entry name" value="MLO-LIKE PROTEIN 13"/>
    <property type="match status" value="1"/>
</dbReference>
<evidence type="ECO:0000256" key="10">
    <source>
        <dbReference type="ARBA" id="ARBA00023242"/>
    </source>
</evidence>
<dbReference type="InterPro" id="IPR004326">
    <property type="entry name" value="Mlo"/>
</dbReference>
<dbReference type="AlphaFoldDB" id="A0A8S9SJT8"/>
<dbReference type="EMBL" id="QGKX02000004">
    <property type="protein sequence ID" value="KAF3602082.1"/>
    <property type="molecule type" value="Genomic_DNA"/>
</dbReference>
<evidence type="ECO:0000259" key="14">
    <source>
        <dbReference type="Pfam" id="PF05843"/>
    </source>
</evidence>
<dbReference type="SMART" id="SM00386">
    <property type="entry name" value="HAT"/>
    <property type="match status" value="4"/>
</dbReference>
<dbReference type="GO" id="GO:0016020">
    <property type="term" value="C:membrane"/>
    <property type="evidence" value="ECO:0007669"/>
    <property type="project" value="UniProtKB-SubCell"/>
</dbReference>
<feature type="region of interest" description="Disordered" evidence="12">
    <location>
        <begin position="373"/>
        <end position="411"/>
    </location>
</feature>
<keyword evidence="10" id="KW-0539">Nucleus</keyword>
<evidence type="ECO:0000256" key="3">
    <source>
        <dbReference type="ARBA" id="ARBA00006574"/>
    </source>
</evidence>
<dbReference type="GO" id="GO:0005516">
    <property type="term" value="F:calmodulin binding"/>
    <property type="evidence" value="ECO:0007669"/>
    <property type="project" value="UniProtKB-KW"/>
</dbReference>
<comment type="caution">
    <text evidence="15">The sequence shown here is derived from an EMBL/GenBank/DDBJ whole genome shotgun (WGS) entry which is preliminary data.</text>
</comment>
<keyword evidence="7" id="KW-0112">Calmodulin-binding</keyword>
<feature type="transmembrane region" description="Helical" evidence="13">
    <location>
        <begin position="621"/>
        <end position="642"/>
    </location>
</feature>
<evidence type="ECO:0000256" key="11">
    <source>
        <dbReference type="ARBA" id="ARBA00023265"/>
    </source>
</evidence>
<keyword evidence="8 13" id="KW-1133">Transmembrane helix</keyword>
<keyword evidence="11" id="KW-0568">Pathogenesis-related protein</keyword>
<evidence type="ECO:0000256" key="7">
    <source>
        <dbReference type="ARBA" id="ARBA00022860"/>
    </source>
</evidence>
<evidence type="ECO:0000256" key="6">
    <source>
        <dbReference type="ARBA" id="ARBA00022821"/>
    </source>
</evidence>
<organism evidence="15 16">
    <name type="scientific">Brassica cretica</name>
    <name type="common">Mustard</name>
    <dbReference type="NCBI Taxonomy" id="69181"/>
    <lineage>
        <taxon>Eukaryota</taxon>
        <taxon>Viridiplantae</taxon>
        <taxon>Streptophyta</taxon>
        <taxon>Embryophyta</taxon>
        <taxon>Tracheophyta</taxon>
        <taxon>Spermatophyta</taxon>
        <taxon>Magnoliopsida</taxon>
        <taxon>eudicotyledons</taxon>
        <taxon>Gunneridae</taxon>
        <taxon>Pentapetalae</taxon>
        <taxon>rosids</taxon>
        <taxon>malvids</taxon>
        <taxon>Brassicales</taxon>
        <taxon>Brassicaceae</taxon>
        <taxon>Brassiceae</taxon>
        <taxon>Brassica</taxon>
    </lineage>
</organism>
<feature type="transmembrane region" description="Helical" evidence="13">
    <location>
        <begin position="523"/>
        <end position="541"/>
    </location>
</feature>
<reference evidence="15" key="1">
    <citation type="submission" date="2019-12" db="EMBL/GenBank/DDBJ databases">
        <title>Genome sequencing and annotation of Brassica cretica.</title>
        <authorList>
            <person name="Studholme D.J."/>
            <person name="Sarris P."/>
        </authorList>
    </citation>
    <scope>NUCLEOTIDE SEQUENCE</scope>
    <source>
        <strain evidence="15">PFS-109/04</strain>
        <tissue evidence="15">Leaf</tissue>
    </source>
</reference>
<dbReference type="GO" id="GO:0005634">
    <property type="term" value="C:nucleus"/>
    <property type="evidence" value="ECO:0007669"/>
    <property type="project" value="UniProtKB-SubCell"/>
</dbReference>
<protein>
    <recommendedName>
        <fullName evidence="14">Suppressor of forked domain-containing protein</fullName>
    </recommendedName>
</protein>
<evidence type="ECO:0000256" key="1">
    <source>
        <dbReference type="ARBA" id="ARBA00004123"/>
    </source>
</evidence>
<comment type="subcellular location">
    <subcellularLocation>
        <location evidence="2">Membrane</location>
        <topology evidence="2">Multi-pass membrane protein</topology>
    </subcellularLocation>
    <subcellularLocation>
        <location evidence="1">Nucleus</location>
    </subcellularLocation>
</comment>
<keyword evidence="5" id="KW-0677">Repeat</keyword>
<keyword evidence="4 13" id="KW-0812">Transmembrane</keyword>
<dbReference type="Pfam" id="PF03094">
    <property type="entry name" value="Mlo"/>
    <property type="match status" value="1"/>
</dbReference>
<accession>A0A8S9SJT8</accession>
<feature type="transmembrane region" description="Helical" evidence="13">
    <location>
        <begin position="498"/>
        <end position="517"/>
    </location>
</feature>
<dbReference type="InterPro" id="IPR008847">
    <property type="entry name" value="Suf"/>
</dbReference>
<evidence type="ECO:0000313" key="15">
    <source>
        <dbReference type="EMBL" id="KAF3602082.1"/>
    </source>
</evidence>
<evidence type="ECO:0000256" key="5">
    <source>
        <dbReference type="ARBA" id="ARBA00022737"/>
    </source>
</evidence>
<dbReference type="GO" id="GO:0006952">
    <property type="term" value="P:defense response"/>
    <property type="evidence" value="ECO:0007669"/>
    <property type="project" value="UniProtKB-KW"/>
</dbReference>
<evidence type="ECO:0000313" key="16">
    <source>
        <dbReference type="Proteomes" id="UP000712600"/>
    </source>
</evidence>
<dbReference type="GO" id="GO:0006396">
    <property type="term" value="P:RNA processing"/>
    <property type="evidence" value="ECO:0007669"/>
    <property type="project" value="InterPro"/>
</dbReference>
<evidence type="ECO:0000256" key="4">
    <source>
        <dbReference type="ARBA" id="ARBA00022692"/>
    </source>
</evidence>
<feature type="compositionally biased region" description="Acidic residues" evidence="12">
    <location>
        <begin position="373"/>
        <end position="401"/>
    </location>
</feature>
<evidence type="ECO:0000256" key="12">
    <source>
        <dbReference type="SAM" id="MobiDB-lite"/>
    </source>
</evidence>
<proteinExistence type="inferred from homology"/>
<evidence type="ECO:0000256" key="2">
    <source>
        <dbReference type="ARBA" id="ARBA00004141"/>
    </source>
</evidence>
<dbReference type="InterPro" id="IPR011990">
    <property type="entry name" value="TPR-like_helical_dom_sf"/>
</dbReference>
<dbReference type="Pfam" id="PF05843">
    <property type="entry name" value="Suf"/>
    <property type="match status" value="1"/>
</dbReference>
<comment type="similarity">
    <text evidence="3">Belongs to the MLO family.</text>
</comment>
<keyword evidence="9 13" id="KW-0472">Membrane</keyword>
<gene>
    <name evidence="15" type="ORF">F2Q69_00033914</name>
</gene>
<dbReference type="PANTHER" id="PTHR31942">
    <property type="entry name" value="MLO-LIKE PROTEIN 1"/>
    <property type="match status" value="1"/>
</dbReference>
<keyword evidence="6" id="KW-0611">Plant defense</keyword>
<dbReference type="InterPro" id="IPR003107">
    <property type="entry name" value="HAT"/>
</dbReference>
<dbReference type="SUPFAM" id="SSF48452">
    <property type="entry name" value="TPR-like"/>
    <property type="match status" value="1"/>
</dbReference>
<evidence type="ECO:0000256" key="13">
    <source>
        <dbReference type="SAM" id="Phobius"/>
    </source>
</evidence>
<name>A0A8S9SJT8_BRACR</name>
<sequence length="701" mass="81221">MIVERNKQIQRIRSIFHRHLSVPLKDLSSTLITYKAWELEQGTDLDIGSDDLSKVSPQVAVANKKAQQMYSERAHLEENISKKDLSDTEKFQHFMSYIKFEQTSGDPTRVQAIYERAVAEFPVSSDLWIDYTSYLDKTLKVGKAITHAYSRATRSCPWTGDLWTRYLLALERGSASENDIYAVFEKSLQCTFSSFEEYLELYLTRVDGLRRRMISTSMVETLDYSLIRETFQQASDYLTPQMQNTDSLVRLHAYWANLELNIGKDLAGARGVWDSFLKKSGGMLAAWQAYIDMEVRLGHVKEARSIYRRCYTRKFDGTGSEGGNQPNLQVIHEESIPEEAIHDEAIHEEAIQKEAIPKKDIHDEAIHEEAIQEEAIQEEENPVEEEKEVEEELEEPEEEAEEKPGHAHAHHAHAHAHALHELFNANHEFFKMHAGGFWRRSVVISWLRSFCKQFYGSVTKSEYIALRHGFIMTHCPTNPTFNFHKYMLRTVEMDFKKVVTISWYLWLFVVVFLLLNVGGWNTYFWLSFLPLILLLMVGTKLENIISSLAVDVCEKRNRGEQAVITPSDELFWFHRPEIVLQLVHFILFQNSFEIAFFFWILFTYGIHSCIMEKLGFLIPRLVMGVLVQVLCSYSTLPLYALVTQMGSKFKKGIFDELVHSTLEVWLSDTRNKGESTSEAHRMEIEPTIPESFNVQVNELME</sequence>
<dbReference type="Gene3D" id="1.25.40.10">
    <property type="entry name" value="Tetratricopeptide repeat domain"/>
    <property type="match status" value="1"/>
</dbReference>
<evidence type="ECO:0000256" key="9">
    <source>
        <dbReference type="ARBA" id="ARBA00023136"/>
    </source>
</evidence>
<feature type="non-terminal residue" evidence="15">
    <location>
        <position position="1"/>
    </location>
</feature>